<comment type="caution">
    <text evidence="1">The sequence shown here is derived from an EMBL/GenBank/DDBJ whole genome shotgun (WGS) entry which is preliminary data.</text>
</comment>
<dbReference type="AlphaFoldDB" id="A0A9Q1B2I0"/>
<dbReference type="EMBL" id="JAPFRF010000006">
    <property type="protein sequence ID" value="KAJ7330065.1"/>
    <property type="molecule type" value="Genomic_DNA"/>
</dbReference>
<name>A0A9Q1B2I0_9SAUR</name>
<sequence>MVGAAVQAAASAIAEAQQRRPRPRHLQASATMAFFNALHSSFAVVDKDTIYLSPFFHK</sequence>
<gene>
    <name evidence="1" type="ORF">JRQ81_016239</name>
</gene>
<evidence type="ECO:0000313" key="2">
    <source>
        <dbReference type="Proteomes" id="UP001142489"/>
    </source>
</evidence>
<evidence type="ECO:0000313" key="1">
    <source>
        <dbReference type="EMBL" id="KAJ7330065.1"/>
    </source>
</evidence>
<organism evidence="1 2">
    <name type="scientific">Phrynocephalus forsythii</name>
    <dbReference type="NCBI Taxonomy" id="171643"/>
    <lineage>
        <taxon>Eukaryota</taxon>
        <taxon>Metazoa</taxon>
        <taxon>Chordata</taxon>
        <taxon>Craniata</taxon>
        <taxon>Vertebrata</taxon>
        <taxon>Euteleostomi</taxon>
        <taxon>Lepidosauria</taxon>
        <taxon>Squamata</taxon>
        <taxon>Bifurcata</taxon>
        <taxon>Unidentata</taxon>
        <taxon>Episquamata</taxon>
        <taxon>Toxicofera</taxon>
        <taxon>Iguania</taxon>
        <taxon>Acrodonta</taxon>
        <taxon>Agamidae</taxon>
        <taxon>Agaminae</taxon>
        <taxon>Phrynocephalus</taxon>
    </lineage>
</organism>
<protein>
    <submittedName>
        <fullName evidence="1">Uncharacterized protein</fullName>
    </submittedName>
</protein>
<reference evidence="1" key="1">
    <citation type="journal article" date="2023" name="DNA Res.">
        <title>Chromosome-level genome assembly of Phrynocephalus forsythii using third-generation DNA sequencing and Hi-C analysis.</title>
        <authorList>
            <person name="Qi Y."/>
            <person name="Zhao W."/>
            <person name="Zhao Y."/>
            <person name="Niu C."/>
            <person name="Cao S."/>
            <person name="Zhang Y."/>
        </authorList>
    </citation>
    <scope>NUCLEOTIDE SEQUENCE</scope>
    <source>
        <tissue evidence="1">Muscle</tissue>
    </source>
</reference>
<feature type="non-terminal residue" evidence="1">
    <location>
        <position position="1"/>
    </location>
</feature>
<accession>A0A9Q1B2I0</accession>
<dbReference type="Proteomes" id="UP001142489">
    <property type="component" value="Unassembled WGS sequence"/>
</dbReference>
<keyword evidence="2" id="KW-1185">Reference proteome</keyword>
<proteinExistence type="predicted"/>